<feature type="domain" description="Trichome birefringence-like N-terminal" evidence="10">
    <location>
        <begin position="128"/>
        <end position="180"/>
    </location>
</feature>
<name>B8LL59_PICSI</name>
<sequence>MKSCWVQPSRILVAYTVRICRTVRSATISWLSAILVVLLLVLYFGISAVPVGFLMYTSPLKLSSIADSNNKNTTTLSPKFSARSTSYNLQKEPRNETSRHDFERGNENSTVQGLEIVKKGNEVVQSGECDFSVGSWVWDDSYSLYESRNCPFLDGGFRCQENGRPDSDYLKWRWQPSHCDLPRFNANTFLERIRNSRVVFVGDSIGRNQWESLICMLAEAIPNKARIYEVNGNPITKHKGFLSFKFEDYNCTVEYYRAPFLVFEGRPPRGAPPGVRTTLKVDAMDYTSHLWSNGDVLIFNTGHWWNYEKTIRRGCYFQEGNTVDMKMDVETALRRAMKTWVQWVLQHAKSEKTHVFLRSHSPVHFRGGSWNTGGQCHKETWPEVNSTWFQREPISNQIMSEAIKQLNGKKNAQLLNITYLTEFRKDAHSSLYYLGEGHGPAPTYRQDCSHWCLPGVPDTWNHLLYGYLLANGYATNRSTGISRG</sequence>
<evidence type="ECO:0000256" key="4">
    <source>
        <dbReference type="ARBA" id="ARBA00022968"/>
    </source>
</evidence>
<evidence type="ECO:0000256" key="2">
    <source>
        <dbReference type="ARBA" id="ARBA00007727"/>
    </source>
</evidence>
<feature type="compositionally biased region" description="Basic and acidic residues" evidence="7">
    <location>
        <begin position="91"/>
        <end position="105"/>
    </location>
</feature>
<dbReference type="EMBL" id="EF676488">
    <property type="protein sequence ID" value="ABR16389.1"/>
    <property type="molecule type" value="mRNA"/>
</dbReference>
<evidence type="ECO:0000259" key="9">
    <source>
        <dbReference type="Pfam" id="PF13839"/>
    </source>
</evidence>
<evidence type="ECO:0000256" key="5">
    <source>
        <dbReference type="ARBA" id="ARBA00022989"/>
    </source>
</evidence>
<feature type="region of interest" description="Disordered" evidence="7">
    <location>
        <begin position="85"/>
        <end position="105"/>
    </location>
</feature>
<dbReference type="Pfam" id="PF14416">
    <property type="entry name" value="PMR5N"/>
    <property type="match status" value="1"/>
</dbReference>
<evidence type="ECO:0000256" key="3">
    <source>
        <dbReference type="ARBA" id="ARBA00022692"/>
    </source>
</evidence>
<reference evidence="11" key="1">
    <citation type="submission" date="2007-06" db="EMBL/GenBank/DDBJ databases">
        <title>Full length cDNA sequences from Sitka Spruce (Picea sitchensis).</title>
        <authorList>
            <person name="Ralph S.G."/>
            <person name="Chun H.E."/>
            <person name="Liao N."/>
            <person name="Ali J."/>
            <person name="Reid K."/>
            <person name="Kolosova N."/>
            <person name="Cooper N."/>
            <person name="Cullis C."/>
            <person name="Jancsik S."/>
            <person name="Moore R."/>
            <person name="Mayo M."/>
            <person name="Wagner S."/>
            <person name="Holt R.A."/>
            <person name="Jones S.J.M."/>
            <person name="Marra M.A."/>
            <person name="Ritland C.E."/>
            <person name="Ritland K."/>
            <person name="Bohlmann J."/>
        </authorList>
    </citation>
    <scope>NUCLEOTIDE SEQUENCE</scope>
    <source>
        <tissue evidence="11">Green portion of the leader tissue</tissue>
    </source>
</reference>
<comment type="subcellular location">
    <subcellularLocation>
        <location evidence="1">Membrane</location>
        <topology evidence="1">Single-pass membrane protein</topology>
    </subcellularLocation>
</comment>
<dbReference type="GO" id="GO:0016020">
    <property type="term" value="C:membrane"/>
    <property type="evidence" value="ECO:0007669"/>
    <property type="project" value="UniProtKB-SubCell"/>
</dbReference>
<keyword evidence="3 8" id="KW-0812">Transmembrane</keyword>
<dbReference type="GO" id="GO:0005794">
    <property type="term" value="C:Golgi apparatus"/>
    <property type="evidence" value="ECO:0007669"/>
    <property type="project" value="TreeGrafter"/>
</dbReference>
<dbReference type="PANTHER" id="PTHR32285">
    <property type="entry name" value="PROTEIN TRICHOME BIREFRINGENCE-LIKE 9-RELATED"/>
    <property type="match status" value="1"/>
</dbReference>
<keyword evidence="4" id="KW-0735">Signal-anchor</keyword>
<evidence type="ECO:0000256" key="1">
    <source>
        <dbReference type="ARBA" id="ARBA00004167"/>
    </source>
</evidence>
<dbReference type="InterPro" id="IPR026057">
    <property type="entry name" value="TBL_C"/>
</dbReference>
<dbReference type="GO" id="GO:0016413">
    <property type="term" value="F:O-acetyltransferase activity"/>
    <property type="evidence" value="ECO:0007669"/>
    <property type="project" value="InterPro"/>
</dbReference>
<evidence type="ECO:0000256" key="7">
    <source>
        <dbReference type="SAM" id="MobiDB-lite"/>
    </source>
</evidence>
<accession>B8LL59</accession>
<proteinExistence type="evidence at transcript level"/>
<protein>
    <submittedName>
        <fullName evidence="11">Uncharacterized protein</fullName>
    </submittedName>
</protein>
<dbReference type="Pfam" id="PF13839">
    <property type="entry name" value="PC-Esterase"/>
    <property type="match status" value="1"/>
</dbReference>
<evidence type="ECO:0000259" key="10">
    <source>
        <dbReference type="Pfam" id="PF14416"/>
    </source>
</evidence>
<organism evidence="11">
    <name type="scientific">Picea sitchensis</name>
    <name type="common">Sitka spruce</name>
    <name type="synonym">Pinus sitchensis</name>
    <dbReference type="NCBI Taxonomy" id="3332"/>
    <lineage>
        <taxon>Eukaryota</taxon>
        <taxon>Viridiplantae</taxon>
        <taxon>Streptophyta</taxon>
        <taxon>Embryophyta</taxon>
        <taxon>Tracheophyta</taxon>
        <taxon>Spermatophyta</taxon>
        <taxon>Pinopsida</taxon>
        <taxon>Pinidae</taxon>
        <taxon>Conifers I</taxon>
        <taxon>Pinales</taxon>
        <taxon>Pinaceae</taxon>
        <taxon>Picea</taxon>
    </lineage>
</organism>
<dbReference type="InterPro" id="IPR029962">
    <property type="entry name" value="TBL"/>
</dbReference>
<evidence type="ECO:0000256" key="8">
    <source>
        <dbReference type="SAM" id="Phobius"/>
    </source>
</evidence>
<evidence type="ECO:0000313" key="11">
    <source>
        <dbReference type="EMBL" id="ABR16389.1"/>
    </source>
</evidence>
<dbReference type="AlphaFoldDB" id="B8LL59"/>
<keyword evidence="5 8" id="KW-1133">Transmembrane helix</keyword>
<feature type="domain" description="Trichome birefringence-like C-terminal" evidence="9">
    <location>
        <begin position="181"/>
        <end position="465"/>
    </location>
</feature>
<comment type="similarity">
    <text evidence="2">Belongs to the PC-esterase family. TBL subfamily.</text>
</comment>
<dbReference type="InterPro" id="IPR025846">
    <property type="entry name" value="TBL_N"/>
</dbReference>
<feature type="transmembrane region" description="Helical" evidence="8">
    <location>
        <begin position="28"/>
        <end position="56"/>
    </location>
</feature>
<dbReference type="PANTHER" id="PTHR32285:SF213">
    <property type="entry name" value="PROTEIN TRICHOME BIREFRINGENCE-LIKE 11"/>
    <property type="match status" value="1"/>
</dbReference>
<evidence type="ECO:0000256" key="6">
    <source>
        <dbReference type="ARBA" id="ARBA00023136"/>
    </source>
</evidence>
<keyword evidence="6 8" id="KW-0472">Membrane</keyword>